<dbReference type="SMART" id="SM00421">
    <property type="entry name" value="HTH_LUXR"/>
    <property type="match status" value="1"/>
</dbReference>
<evidence type="ECO:0000256" key="1">
    <source>
        <dbReference type="ARBA" id="ARBA00023015"/>
    </source>
</evidence>
<comment type="caution">
    <text evidence="5">The sequence shown here is derived from an EMBL/GenBank/DDBJ whole genome shotgun (WGS) entry which is preliminary data.</text>
</comment>
<dbReference type="PANTHER" id="PTHR44688">
    <property type="entry name" value="DNA-BINDING TRANSCRIPTIONAL ACTIVATOR DEVR_DOSR"/>
    <property type="match status" value="1"/>
</dbReference>
<evidence type="ECO:0000256" key="3">
    <source>
        <dbReference type="ARBA" id="ARBA00023163"/>
    </source>
</evidence>
<dbReference type="Pfam" id="PF00196">
    <property type="entry name" value="GerE"/>
    <property type="match status" value="1"/>
</dbReference>
<evidence type="ECO:0000313" key="6">
    <source>
        <dbReference type="Proteomes" id="UP000706039"/>
    </source>
</evidence>
<dbReference type="SUPFAM" id="SSF46894">
    <property type="entry name" value="C-terminal effector domain of the bipartite response regulators"/>
    <property type="match status" value="1"/>
</dbReference>
<proteinExistence type="predicted"/>
<accession>A0ABS7PUI8</accession>
<dbReference type="Proteomes" id="UP000706039">
    <property type="component" value="Unassembled WGS sequence"/>
</dbReference>
<protein>
    <submittedName>
        <fullName evidence="5">LuxR C-terminal-related transcriptional regulator</fullName>
    </submittedName>
</protein>
<sequence length="290" mass="32521">MSGEDEGLSLAEHLELCGDFVGRIGAPDFFDRTIASLCRIGNYDLGEAIVFRKQGGPRPISSRLQLEGRRIAPEIYFSGFYRDDPIFRAYMDGAEPGFYRIRDLAPNLRESAYFHEYYAGTRISEEIDFLFPSFDGFAVVIWLGSHDYGPHPVSPNPAAVAALEPVLRNAIERHVELAGSDAQANVRRTSIERSIEHAFDHFGSSIISEREREVLRHTLRGYSAALTAERLGISVGTVKNHRKNIHRKLEIGSQAELLSLFLHALPFTDDAEEIDPLAAYEGTVRTMWHA</sequence>
<dbReference type="PANTHER" id="PTHR44688:SF16">
    <property type="entry name" value="DNA-BINDING TRANSCRIPTIONAL ACTIVATOR DEVR_DOSR"/>
    <property type="match status" value="1"/>
</dbReference>
<evidence type="ECO:0000313" key="5">
    <source>
        <dbReference type="EMBL" id="MBY8825020.1"/>
    </source>
</evidence>
<keyword evidence="6" id="KW-1185">Reference proteome</keyword>
<gene>
    <name evidence="5" type="ORF">K7G82_22140</name>
</gene>
<feature type="domain" description="HTH luxR-type" evidence="4">
    <location>
        <begin position="200"/>
        <end position="265"/>
    </location>
</feature>
<dbReference type="InterPro" id="IPR000792">
    <property type="entry name" value="Tscrpt_reg_LuxR_C"/>
</dbReference>
<keyword evidence="3" id="KW-0804">Transcription</keyword>
<reference evidence="5 6" key="1">
    <citation type="submission" date="2021-08" db="EMBL/GenBank/DDBJ databases">
        <authorList>
            <person name="Tuo L."/>
        </authorList>
    </citation>
    <scope>NUCLEOTIDE SEQUENCE [LARGE SCALE GENOMIC DNA]</scope>
    <source>
        <strain evidence="5 6">JCM 31229</strain>
    </source>
</reference>
<dbReference type="PROSITE" id="PS50043">
    <property type="entry name" value="HTH_LUXR_2"/>
    <property type="match status" value="1"/>
</dbReference>
<dbReference type="InterPro" id="IPR036388">
    <property type="entry name" value="WH-like_DNA-bd_sf"/>
</dbReference>
<evidence type="ECO:0000259" key="4">
    <source>
        <dbReference type="PROSITE" id="PS50043"/>
    </source>
</evidence>
<evidence type="ECO:0000256" key="2">
    <source>
        <dbReference type="ARBA" id="ARBA00023125"/>
    </source>
</evidence>
<dbReference type="RefSeq" id="WP_222992128.1">
    <property type="nucleotide sequence ID" value="NZ_JAINVV010000011.1"/>
</dbReference>
<keyword evidence="1" id="KW-0805">Transcription regulation</keyword>
<keyword evidence="2" id="KW-0238">DNA-binding</keyword>
<dbReference type="CDD" id="cd06170">
    <property type="entry name" value="LuxR_C_like"/>
    <property type="match status" value="1"/>
</dbReference>
<dbReference type="InterPro" id="IPR016032">
    <property type="entry name" value="Sig_transdc_resp-reg_C-effctor"/>
</dbReference>
<dbReference type="Gene3D" id="1.10.10.10">
    <property type="entry name" value="Winged helix-like DNA-binding domain superfamily/Winged helix DNA-binding domain"/>
    <property type="match status" value="1"/>
</dbReference>
<dbReference type="PRINTS" id="PR00038">
    <property type="entry name" value="HTHLUXR"/>
</dbReference>
<name>A0ABS7PUI8_9SPHN</name>
<dbReference type="EMBL" id="JAINVV010000011">
    <property type="protein sequence ID" value="MBY8825020.1"/>
    <property type="molecule type" value="Genomic_DNA"/>
</dbReference>
<organism evidence="5 6">
    <name type="scientific">Sphingomonas colocasiae</name>
    <dbReference type="NCBI Taxonomy" id="1848973"/>
    <lineage>
        <taxon>Bacteria</taxon>
        <taxon>Pseudomonadati</taxon>
        <taxon>Pseudomonadota</taxon>
        <taxon>Alphaproteobacteria</taxon>
        <taxon>Sphingomonadales</taxon>
        <taxon>Sphingomonadaceae</taxon>
        <taxon>Sphingomonas</taxon>
    </lineage>
</organism>